<feature type="compositionally biased region" description="Polar residues" evidence="1">
    <location>
        <begin position="1"/>
        <end position="10"/>
    </location>
</feature>
<comment type="caution">
    <text evidence="3">The sequence shown here is derived from an EMBL/GenBank/DDBJ whole genome shotgun (WGS) entry which is preliminary data.</text>
</comment>
<proteinExistence type="predicted"/>
<evidence type="ECO:0000256" key="1">
    <source>
        <dbReference type="SAM" id="MobiDB-lite"/>
    </source>
</evidence>
<dbReference type="AlphaFoldDB" id="A0AA39VX32"/>
<protein>
    <submittedName>
        <fullName evidence="3">Uncharacterized protein</fullName>
    </submittedName>
</protein>
<evidence type="ECO:0000313" key="3">
    <source>
        <dbReference type="EMBL" id="KAK0601734.1"/>
    </source>
</evidence>
<keyword evidence="2" id="KW-1133">Transmembrane helix</keyword>
<dbReference type="Pfam" id="PF03140">
    <property type="entry name" value="DUF247"/>
    <property type="match status" value="1"/>
</dbReference>
<feature type="region of interest" description="Disordered" evidence="1">
    <location>
        <begin position="1"/>
        <end position="21"/>
    </location>
</feature>
<dbReference type="PANTHER" id="PTHR31170">
    <property type="entry name" value="BNAC04G53230D PROTEIN"/>
    <property type="match status" value="1"/>
</dbReference>
<keyword evidence="2" id="KW-0812">Transmembrane</keyword>
<sequence>MYSAAVSSQLRGDPPAAGNLSPIKFEARREGIVDSIDRSESSMQEEGYGSLCEDDHFMCIANLNLSVWTVPACSVQVAIPRMLKKDIGQLGNRILNNFSCVVLGGLVAEHKISTRMDRSDDACIDIMSLATCLRGKLEKLYPLSDDCCIYRVSSESCNSKGSLSAPQTISIGPLHHGREELKAMEEHKLRYSKQFLQRTQVSLEDFLKFIERNEKKLRNCYAETISLESQDFVEMILLDAIFLIEFLLSFSNRKFVASGDRIFEKPWLLIGIKHDIWSVENQIPFFILEDLFELAKTRKLDERYDGLSISKLLTPFCSNICELLLIDKSLLEINFAGSKHFVDLLRLCIEPSDHQLDTEIETINTPTLPTITELHRAGVKFEIGSNKPLFDIRFDKIKGTLEIPKLRIEIVLSYIKNLQIFETLHCKTNHVNDYAIVLSLLVSSPKDAELLIQKGILEHTDSVAASTLCGEIGKQARWWSNKFYYGGLARDLSAYGRSPWRKWNANLKQNYFNTPWASISVIAAVLLLLLTLTQTVCSIIAIWMSLVKHV</sequence>
<dbReference type="Proteomes" id="UP001168877">
    <property type="component" value="Unassembled WGS sequence"/>
</dbReference>
<evidence type="ECO:0000313" key="4">
    <source>
        <dbReference type="Proteomes" id="UP001168877"/>
    </source>
</evidence>
<organism evidence="3 4">
    <name type="scientific">Acer saccharum</name>
    <name type="common">Sugar maple</name>
    <dbReference type="NCBI Taxonomy" id="4024"/>
    <lineage>
        <taxon>Eukaryota</taxon>
        <taxon>Viridiplantae</taxon>
        <taxon>Streptophyta</taxon>
        <taxon>Embryophyta</taxon>
        <taxon>Tracheophyta</taxon>
        <taxon>Spermatophyta</taxon>
        <taxon>Magnoliopsida</taxon>
        <taxon>eudicotyledons</taxon>
        <taxon>Gunneridae</taxon>
        <taxon>Pentapetalae</taxon>
        <taxon>rosids</taxon>
        <taxon>malvids</taxon>
        <taxon>Sapindales</taxon>
        <taxon>Sapindaceae</taxon>
        <taxon>Hippocastanoideae</taxon>
        <taxon>Acereae</taxon>
        <taxon>Acer</taxon>
    </lineage>
</organism>
<gene>
    <name evidence="3" type="ORF">LWI29_026955</name>
</gene>
<dbReference type="PANTHER" id="PTHR31170:SF25">
    <property type="entry name" value="BNAA09G04570D PROTEIN"/>
    <property type="match status" value="1"/>
</dbReference>
<evidence type="ECO:0000256" key="2">
    <source>
        <dbReference type="SAM" id="Phobius"/>
    </source>
</evidence>
<keyword evidence="4" id="KW-1185">Reference proteome</keyword>
<dbReference type="EMBL" id="JAUESC010000003">
    <property type="protein sequence ID" value="KAK0601734.1"/>
    <property type="molecule type" value="Genomic_DNA"/>
</dbReference>
<name>A0AA39VX32_ACESA</name>
<reference evidence="3" key="2">
    <citation type="submission" date="2023-06" db="EMBL/GenBank/DDBJ databases">
        <authorList>
            <person name="Swenson N.G."/>
            <person name="Wegrzyn J.L."/>
            <person name="Mcevoy S.L."/>
        </authorList>
    </citation>
    <scope>NUCLEOTIDE SEQUENCE</scope>
    <source>
        <strain evidence="3">NS2018</strain>
        <tissue evidence="3">Leaf</tissue>
    </source>
</reference>
<reference evidence="3" key="1">
    <citation type="journal article" date="2022" name="Plant J.">
        <title>Strategies of tolerance reflected in two North American maple genomes.</title>
        <authorList>
            <person name="McEvoy S.L."/>
            <person name="Sezen U.U."/>
            <person name="Trouern-Trend A."/>
            <person name="McMahon S.M."/>
            <person name="Schaberg P.G."/>
            <person name="Yang J."/>
            <person name="Wegrzyn J.L."/>
            <person name="Swenson N.G."/>
        </authorList>
    </citation>
    <scope>NUCLEOTIDE SEQUENCE</scope>
    <source>
        <strain evidence="3">NS2018</strain>
    </source>
</reference>
<dbReference type="InterPro" id="IPR004158">
    <property type="entry name" value="DUF247_pln"/>
</dbReference>
<keyword evidence="2" id="KW-0472">Membrane</keyword>
<accession>A0AA39VX32</accession>
<feature type="transmembrane region" description="Helical" evidence="2">
    <location>
        <begin position="516"/>
        <end position="544"/>
    </location>
</feature>